<proteinExistence type="inferred from homology"/>
<gene>
    <name evidence="6" type="ORF">MELIAE_LOCUS3775</name>
</gene>
<comment type="similarity">
    <text evidence="4">Belongs to the CHCHD7 family.</text>
</comment>
<evidence type="ECO:0000256" key="2">
    <source>
        <dbReference type="ARBA" id="ARBA00023128"/>
    </source>
</evidence>
<dbReference type="SUPFAM" id="SSF47072">
    <property type="entry name" value="Cysteine alpha-hairpin motif"/>
    <property type="match status" value="1"/>
</dbReference>
<sequence length="82" mass="9855">MKNKDAEKYNPCLKEMELTYKCFNDNDFNKSLCVLQIENYKSCKGFWHSVQAQRRKNGIKPYLPPVEDREKIKKDYFNSINK</sequence>
<dbReference type="PANTHER" id="PTHR46811">
    <property type="entry name" value="COILED-COIL-HELIX-COILED-COIL-HELIX DOMAIN-CONTAINING PROTEIN 7"/>
    <property type="match status" value="1"/>
</dbReference>
<dbReference type="AlphaFoldDB" id="A0A9P0AV91"/>
<evidence type="ECO:0000256" key="3">
    <source>
        <dbReference type="ARBA" id="ARBA00023157"/>
    </source>
</evidence>
<evidence type="ECO:0000256" key="1">
    <source>
        <dbReference type="ARBA" id="ARBA00004569"/>
    </source>
</evidence>
<dbReference type="EMBL" id="OV121133">
    <property type="protein sequence ID" value="CAH0551094.1"/>
    <property type="molecule type" value="Genomic_DNA"/>
</dbReference>
<comment type="subcellular location">
    <subcellularLocation>
        <location evidence="1">Mitochondrion intermembrane space</location>
    </subcellularLocation>
</comment>
<protein>
    <recommendedName>
        <fullName evidence="5">Coiled-coil-helix-coiled-coil-helix domain-containing protein 7</fullName>
    </recommendedName>
</protein>
<reference evidence="6" key="1">
    <citation type="submission" date="2021-12" db="EMBL/GenBank/DDBJ databases">
        <authorList>
            <person name="King R."/>
        </authorList>
    </citation>
    <scope>NUCLEOTIDE SEQUENCE</scope>
</reference>
<evidence type="ECO:0000256" key="4">
    <source>
        <dbReference type="ARBA" id="ARBA00038205"/>
    </source>
</evidence>
<dbReference type="GO" id="GO:0033108">
    <property type="term" value="P:mitochondrial respiratory chain complex assembly"/>
    <property type="evidence" value="ECO:0007669"/>
    <property type="project" value="TreeGrafter"/>
</dbReference>
<dbReference type="GO" id="GO:0005758">
    <property type="term" value="C:mitochondrial intermembrane space"/>
    <property type="evidence" value="ECO:0007669"/>
    <property type="project" value="UniProtKB-SubCell"/>
</dbReference>
<dbReference type="OrthoDB" id="9971592at2759"/>
<keyword evidence="3" id="KW-1015">Disulfide bond</keyword>
<keyword evidence="7" id="KW-1185">Reference proteome</keyword>
<dbReference type="InterPro" id="IPR009069">
    <property type="entry name" value="Cys_alpha_HP_mot_SF"/>
</dbReference>
<evidence type="ECO:0000313" key="6">
    <source>
        <dbReference type="EMBL" id="CAH0551094.1"/>
    </source>
</evidence>
<evidence type="ECO:0000313" key="7">
    <source>
        <dbReference type="Proteomes" id="UP001154078"/>
    </source>
</evidence>
<organism evidence="6 7">
    <name type="scientific">Brassicogethes aeneus</name>
    <name type="common">Rape pollen beetle</name>
    <name type="synonym">Meligethes aeneus</name>
    <dbReference type="NCBI Taxonomy" id="1431903"/>
    <lineage>
        <taxon>Eukaryota</taxon>
        <taxon>Metazoa</taxon>
        <taxon>Ecdysozoa</taxon>
        <taxon>Arthropoda</taxon>
        <taxon>Hexapoda</taxon>
        <taxon>Insecta</taxon>
        <taxon>Pterygota</taxon>
        <taxon>Neoptera</taxon>
        <taxon>Endopterygota</taxon>
        <taxon>Coleoptera</taxon>
        <taxon>Polyphaga</taxon>
        <taxon>Cucujiformia</taxon>
        <taxon>Nitidulidae</taxon>
        <taxon>Meligethinae</taxon>
        <taxon>Brassicogethes</taxon>
    </lineage>
</organism>
<keyword evidence="2" id="KW-0496">Mitochondrion</keyword>
<accession>A0A9P0AV91</accession>
<dbReference type="PANTHER" id="PTHR46811:SF1">
    <property type="entry name" value="COILED-COIL-HELIX-COILED-COIL-HELIX DOMAIN-CONTAINING PROTEIN 7"/>
    <property type="match status" value="1"/>
</dbReference>
<dbReference type="Proteomes" id="UP001154078">
    <property type="component" value="Chromosome 2"/>
</dbReference>
<name>A0A9P0AV91_BRAAE</name>
<dbReference type="InterPro" id="IPR051040">
    <property type="entry name" value="COX23"/>
</dbReference>
<evidence type="ECO:0000256" key="5">
    <source>
        <dbReference type="ARBA" id="ARBA00039509"/>
    </source>
</evidence>